<dbReference type="AlphaFoldDB" id="A0A0A9SKX0"/>
<proteinExistence type="predicted"/>
<accession>A0A0A9SKX0</accession>
<reference evidence="1" key="1">
    <citation type="submission" date="2014-09" db="EMBL/GenBank/DDBJ databases">
        <authorList>
            <person name="Magalhaes I.L.F."/>
            <person name="Oliveira U."/>
            <person name="Santos F.R."/>
            <person name="Vidigal T.H.D.A."/>
            <person name="Brescovit A.D."/>
            <person name="Santos A.J."/>
        </authorList>
    </citation>
    <scope>NUCLEOTIDE SEQUENCE</scope>
    <source>
        <tissue evidence="1">Shoot tissue taken approximately 20 cm above the soil surface</tissue>
    </source>
</reference>
<reference evidence="1" key="2">
    <citation type="journal article" date="2015" name="Data Brief">
        <title>Shoot transcriptome of the giant reed, Arundo donax.</title>
        <authorList>
            <person name="Barrero R.A."/>
            <person name="Guerrero F.D."/>
            <person name="Moolhuijzen P."/>
            <person name="Goolsby J.A."/>
            <person name="Tidwell J."/>
            <person name="Bellgard S.E."/>
            <person name="Bellgard M.I."/>
        </authorList>
    </citation>
    <scope>NUCLEOTIDE SEQUENCE</scope>
    <source>
        <tissue evidence="1">Shoot tissue taken approximately 20 cm above the soil surface</tissue>
    </source>
</reference>
<protein>
    <submittedName>
        <fullName evidence="1">Uncharacterized protein</fullName>
    </submittedName>
</protein>
<name>A0A0A9SKX0_ARUDO</name>
<sequence>MPLCKCNKMQQKQGKLNWDSVIPHLYLELR</sequence>
<dbReference type="EMBL" id="GBRH01238922">
    <property type="protein sequence ID" value="JAD58973.1"/>
    <property type="molecule type" value="Transcribed_RNA"/>
</dbReference>
<evidence type="ECO:0000313" key="1">
    <source>
        <dbReference type="EMBL" id="JAD58973.1"/>
    </source>
</evidence>
<organism evidence="1">
    <name type="scientific">Arundo donax</name>
    <name type="common">Giant reed</name>
    <name type="synonym">Donax arundinaceus</name>
    <dbReference type="NCBI Taxonomy" id="35708"/>
    <lineage>
        <taxon>Eukaryota</taxon>
        <taxon>Viridiplantae</taxon>
        <taxon>Streptophyta</taxon>
        <taxon>Embryophyta</taxon>
        <taxon>Tracheophyta</taxon>
        <taxon>Spermatophyta</taxon>
        <taxon>Magnoliopsida</taxon>
        <taxon>Liliopsida</taxon>
        <taxon>Poales</taxon>
        <taxon>Poaceae</taxon>
        <taxon>PACMAD clade</taxon>
        <taxon>Arundinoideae</taxon>
        <taxon>Arundineae</taxon>
        <taxon>Arundo</taxon>
    </lineage>
</organism>